<dbReference type="PANTHER" id="PTHR36456">
    <property type="entry name" value="UPF0232 PROTEIN SCO3875"/>
    <property type="match status" value="1"/>
</dbReference>
<dbReference type="InterPro" id="IPR007922">
    <property type="entry name" value="DciA-like"/>
</dbReference>
<organism evidence="1 2">
    <name type="scientific">Taibaiella chishuiensis</name>
    <dbReference type="NCBI Taxonomy" id="1434707"/>
    <lineage>
        <taxon>Bacteria</taxon>
        <taxon>Pseudomonadati</taxon>
        <taxon>Bacteroidota</taxon>
        <taxon>Chitinophagia</taxon>
        <taxon>Chitinophagales</taxon>
        <taxon>Chitinophagaceae</taxon>
        <taxon>Taibaiella</taxon>
    </lineage>
</organism>
<proteinExistence type="predicted"/>
<dbReference type="RefSeq" id="WP_106525202.1">
    <property type="nucleotide sequence ID" value="NZ_PYGD01000014.1"/>
</dbReference>
<dbReference type="PANTHER" id="PTHR36456:SF1">
    <property type="entry name" value="UPF0232 PROTEIN SCO3875"/>
    <property type="match status" value="1"/>
</dbReference>
<evidence type="ECO:0000313" key="1">
    <source>
        <dbReference type="EMBL" id="PSK88844.1"/>
    </source>
</evidence>
<evidence type="ECO:0000313" key="2">
    <source>
        <dbReference type="Proteomes" id="UP000240572"/>
    </source>
</evidence>
<dbReference type="AlphaFoldDB" id="A0A2P8CV38"/>
<protein>
    <submittedName>
        <fullName evidence="1">Uncharacterized protein DUF721</fullName>
    </submittedName>
</protein>
<dbReference type="OrthoDB" id="9804942at2"/>
<dbReference type="Pfam" id="PF05258">
    <property type="entry name" value="DciA"/>
    <property type="match status" value="1"/>
</dbReference>
<dbReference type="Proteomes" id="UP000240572">
    <property type="component" value="Unassembled WGS sequence"/>
</dbReference>
<reference evidence="1 2" key="1">
    <citation type="submission" date="2018-03" db="EMBL/GenBank/DDBJ databases">
        <title>Genomic Encyclopedia of Type Strains, Phase III (KMG-III): the genomes of soil and plant-associated and newly described type strains.</title>
        <authorList>
            <person name="Whitman W."/>
        </authorList>
    </citation>
    <scope>NUCLEOTIDE SEQUENCE [LARGE SCALE GENOMIC DNA]</scope>
    <source>
        <strain evidence="1 2">CGMCC 1.12700</strain>
    </source>
</reference>
<comment type="caution">
    <text evidence="1">The sequence shown here is derived from an EMBL/GenBank/DDBJ whole genome shotgun (WGS) entry which is preliminary data.</text>
</comment>
<gene>
    <name evidence="1" type="ORF">B0I18_11456</name>
</gene>
<accession>A0A2P8CV38</accession>
<name>A0A2P8CV38_9BACT</name>
<sequence length="93" mass="10420">MASVSVGDALSSFLKSARLKARIDEIRVKGEWEKIMGNTIAKYTRDVSLKDGVLHITTDVAPLKQELQFGKAQIVANINEYFKEQVVKDVVIR</sequence>
<keyword evidence="2" id="KW-1185">Reference proteome</keyword>
<dbReference type="EMBL" id="PYGD01000014">
    <property type="protein sequence ID" value="PSK88844.1"/>
    <property type="molecule type" value="Genomic_DNA"/>
</dbReference>